<protein>
    <recommendedName>
        <fullName evidence="4">ADP-L-glycero-D-manno-heptose-6-epimerase</fullName>
        <ecNumber evidence="4">5.1.3.20</ecNumber>
    </recommendedName>
    <alternativeName>
        <fullName evidence="4">ADP-L-glycero-beta-D-manno-heptose-6-epimerase</fullName>
        <shortName evidence="4">ADP-glyceromanno-heptose 6-epimerase</shortName>
        <shortName evidence="4">ADP-hep 6-epimerase</shortName>
        <shortName evidence="4">AGME</shortName>
    </alternativeName>
</protein>
<dbReference type="HAMAP" id="MF_01601">
    <property type="entry name" value="Heptose_epimerase"/>
    <property type="match status" value="1"/>
</dbReference>
<sequence>MIIVTGAAGFIGSCMVQFLNENEHHNLILVDDFGVEKKRANWEGKEYIRTVERQSFFEWLEKEQPEISIVFHLGARTDTTEFDYAIHEELNVQYSQKMWEYCTARQIPLVYASSAATYGNGELGYNDDHEVVKQLQPLNPYGISKNEFDKWALQQTQQPPFWAGLKFFNVYGPNEYHKARMASVIFHSFNQIRDTGLVKLFRSHKDGFNDGEQLRDFVYVKDVVKVMYWLMQQQEADTAGKPASGLYNLGTGTARSFIDLVKATFAGVDKEPNIQFIDMPEDIRDKYQYFTEANMNKLKEAGYHKPFYSLEEGVDDYVRNYLSAGKIF</sequence>
<comment type="caution">
    <text evidence="6">The sequence shown here is derived from an EMBL/GenBank/DDBJ whole genome shotgun (WGS) entry which is preliminary data.</text>
</comment>
<dbReference type="UniPathway" id="UPA00356">
    <property type="reaction ID" value="UER00440"/>
</dbReference>
<feature type="domain" description="NAD-dependent epimerase/dehydratase" evidence="5">
    <location>
        <begin position="2"/>
        <end position="249"/>
    </location>
</feature>
<dbReference type="Gene3D" id="3.40.50.720">
    <property type="entry name" value="NAD(P)-binding Rossmann-like Domain"/>
    <property type="match status" value="1"/>
</dbReference>
<dbReference type="CDD" id="cd05248">
    <property type="entry name" value="ADP_GME_SDR_e"/>
    <property type="match status" value="1"/>
</dbReference>
<dbReference type="GO" id="GO:0008712">
    <property type="term" value="F:ADP-glyceromanno-heptose 6-epimerase activity"/>
    <property type="evidence" value="ECO:0007669"/>
    <property type="project" value="UniProtKB-UniRule"/>
</dbReference>
<comment type="domain">
    <text evidence="4">Contains a large N-terminal NADP-binding domain, and a smaller C-terminal substrate-binding domain.</text>
</comment>
<feature type="binding site" evidence="4">
    <location>
        <position position="38"/>
    </location>
    <ligand>
        <name>NADP(+)</name>
        <dbReference type="ChEBI" id="CHEBI:58349"/>
    </ligand>
</feature>
<feature type="binding site" evidence="4">
    <location>
        <position position="145"/>
    </location>
    <ligand>
        <name>NADP(+)</name>
        <dbReference type="ChEBI" id="CHEBI:58349"/>
    </ligand>
</feature>
<feature type="binding site" evidence="4">
    <location>
        <position position="178"/>
    </location>
    <ligand>
        <name>NADP(+)</name>
        <dbReference type="ChEBI" id="CHEBI:58349"/>
    </ligand>
</feature>
<evidence type="ECO:0000313" key="6">
    <source>
        <dbReference type="EMBL" id="RXK83933.1"/>
    </source>
</evidence>
<feature type="binding site" evidence="4">
    <location>
        <position position="180"/>
    </location>
    <ligand>
        <name>substrate</name>
    </ligand>
</feature>
<keyword evidence="7" id="KW-1185">Reference proteome</keyword>
<evidence type="ECO:0000256" key="1">
    <source>
        <dbReference type="ARBA" id="ARBA00022857"/>
    </source>
</evidence>
<keyword evidence="3 4" id="KW-0119">Carbohydrate metabolism</keyword>
<dbReference type="Gene3D" id="3.90.25.10">
    <property type="entry name" value="UDP-galactose 4-epimerase, domain 1"/>
    <property type="match status" value="1"/>
</dbReference>
<dbReference type="PANTHER" id="PTHR43103:SF3">
    <property type="entry name" value="ADP-L-GLYCERO-D-MANNO-HEPTOSE-6-EPIMERASE"/>
    <property type="match status" value="1"/>
</dbReference>
<dbReference type="GO" id="GO:0005975">
    <property type="term" value="P:carbohydrate metabolic process"/>
    <property type="evidence" value="ECO:0007669"/>
    <property type="project" value="UniProtKB-UniRule"/>
</dbReference>
<feature type="binding site" evidence="4">
    <location>
        <position position="287"/>
    </location>
    <ligand>
        <name>substrate</name>
    </ligand>
</feature>
<feature type="binding site" evidence="4">
    <location>
        <position position="187"/>
    </location>
    <ligand>
        <name>substrate</name>
    </ligand>
</feature>
<dbReference type="Proteomes" id="UP000290545">
    <property type="component" value="Unassembled WGS sequence"/>
</dbReference>
<evidence type="ECO:0000313" key="7">
    <source>
        <dbReference type="Proteomes" id="UP000290545"/>
    </source>
</evidence>
<accession>A0A4Q1D7J9</accession>
<dbReference type="EC" id="5.1.3.20" evidence="4"/>
<feature type="binding site" evidence="4">
    <location>
        <position position="53"/>
    </location>
    <ligand>
        <name>NADP(+)</name>
        <dbReference type="ChEBI" id="CHEBI:58349"/>
    </ligand>
</feature>
<comment type="caution">
    <text evidence="4">Lacks conserved residue(s) required for the propagation of feature annotation.</text>
</comment>
<keyword evidence="1 4" id="KW-0521">NADP</keyword>
<dbReference type="OrthoDB" id="8967463at2"/>
<feature type="binding site" evidence="4">
    <location>
        <begin position="31"/>
        <end position="32"/>
    </location>
    <ligand>
        <name>NADP(+)</name>
        <dbReference type="ChEBI" id="CHEBI:58349"/>
    </ligand>
</feature>
<feature type="binding site" evidence="4">
    <location>
        <position position="215"/>
    </location>
    <ligand>
        <name>substrate</name>
    </ligand>
</feature>
<comment type="cofactor">
    <cofactor evidence="4">
        <name>NADP(+)</name>
        <dbReference type="ChEBI" id="CHEBI:58349"/>
    </cofactor>
    <text evidence="4">Binds 1 NADP(+) per subunit.</text>
</comment>
<feature type="binding site" evidence="4">
    <location>
        <position position="170"/>
    </location>
    <ligand>
        <name>NADP(+)</name>
        <dbReference type="ChEBI" id="CHEBI:58349"/>
    </ligand>
</feature>
<evidence type="ECO:0000259" key="5">
    <source>
        <dbReference type="Pfam" id="PF01370"/>
    </source>
</evidence>
<comment type="catalytic activity">
    <reaction evidence="4">
        <text>ADP-D-glycero-beta-D-manno-heptose = ADP-L-glycero-beta-D-manno-heptose</text>
        <dbReference type="Rhea" id="RHEA:17577"/>
        <dbReference type="ChEBI" id="CHEBI:59967"/>
        <dbReference type="ChEBI" id="CHEBI:61506"/>
        <dbReference type="EC" id="5.1.3.20"/>
    </reaction>
</comment>
<reference evidence="6 7" key="1">
    <citation type="submission" date="2019-01" db="EMBL/GenBank/DDBJ databases">
        <title>Filimonas sp. strain TTM-71.</title>
        <authorList>
            <person name="Chen W.-M."/>
        </authorList>
    </citation>
    <scope>NUCLEOTIDE SEQUENCE [LARGE SCALE GENOMIC DNA]</scope>
    <source>
        <strain evidence="6 7">TTM-71</strain>
    </source>
</reference>
<dbReference type="PANTHER" id="PTHR43103">
    <property type="entry name" value="NUCLEOSIDE-DIPHOSPHATE-SUGAR EPIMERASE"/>
    <property type="match status" value="1"/>
</dbReference>
<comment type="subunit">
    <text evidence="4">Homopentamer.</text>
</comment>
<dbReference type="GO" id="GO:0050661">
    <property type="term" value="F:NADP binding"/>
    <property type="evidence" value="ECO:0007669"/>
    <property type="project" value="InterPro"/>
</dbReference>
<evidence type="ECO:0000256" key="3">
    <source>
        <dbReference type="ARBA" id="ARBA00023277"/>
    </source>
</evidence>
<dbReference type="Pfam" id="PF01370">
    <property type="entry name" value="Epimerase"/>
    <property type="match status" value="1"/>
</dbReference>
<dbReference type="AlphaFoldDB" id="A0A4Q1D7J9"/>
<proteinExistence type="inferred from homology"/>
<gene>
    <name evidence="6" type="primary">rfaD</name>
    <name evidence="4" type="synonym">hldD</name>
    <name evidence="6" type="ORF">ESB13_12065</name>
</gene>
<dbReference type="SUPFAM" id="SSF51735">
    <property type="entry name" value="NAD(P)-binding Rossmann-fold domains"/>
    <property type="match status" value="1"/>
</dbReference>
<dbReference type="InterPro" id="IPR036291">
    <property type="entry name" value="NAD(P)-bd_dom_sf"/>
</dbReference>
<keyword evidence="2 4" id="KW-0413">Isomerase</keyword>
<comment type="function">
    <text evidence="4">Catalyzes the interconversion between ADP-D-glycero-beta-D-manno-heptose and ADP-L-glycero-beta-D-manno-heptose via an epimerization at carbon 6 of the heptose.</text>
</comment>
<dbReference type="InterPro" id="IPR001509">
    <property type="entry name" value="Epimerase_deHydtase"/>
</dbReference>
<feature type="binding site" evidence="4">
    <location>
        <begin position="201"/>
        <end position="204"/>
    </location>
    <ligand>
        <name>substrate</name>
    </ligand>
</feature>
<feature type="active site" description="Proton acceptor" evidence="4">
    <location>
        <position position="141"/>
    </location>
</feature>
<feature type="active site" description="Proton acceptor" evidence="4">
    <location>
        <position position="178"/>
    </location>
</feature>
<dbReference type="InterPro" id="IPR011912">
    <property type="entry name" value="Heptose_epim"/>
</dbReference>
<evidence type="ECO:0000256" key="4">
    <source>
        <dbReference type="HAMAP-Rule" id="MF_01601"/>
    </source>
</evidence>
<evidence type="ECO:0000256" key="2">
    <source>
        <dbReference type="ARBA" id="ARBA00023235"/>
    </source>
</evidence>
<organism evidence="6 7">
    <name type="scientific">Filimonas effusa</name>
    <dbReference type="NCBI Taxonomy" id="2508721"/>
    <lineage>
        <taxon>Bacteria</taxon>
        <taxon>Pseudomonadati</taxon>
        <taxon>Bacteroidota</taxon>
        <taxon>Chitinophagia</taxon>
        <taxon>Chitinophagales</taxon>
        <taxon>Chitinophagaceae</taxon>
        <taxon>Filimonas</taxon>
    </lineage>
</organism>
<feature type="binding site" evidence="4">
    <location>
        <position position="169"/>
    </location>
    <ligand>
        <name>substrate</name>
    </ligand>
</feature>
<feature type="binding site" evidence="4">
    <location>
        <begin position="10"/>
        <end position="11"/>
    </location>
    <ligand>
        <name>NADP(+)</name>
        <dbReference type="ChEBI" id="CHEBI:58349"/>
    </ligand>
</feature>
<dbReference type="GO" id="GO:0097171">
    <property type="term" value="P:ADP-L-glycero-beta-D-manno-heptose biosynthetic process"/>
    <property type="evidence" value="ECO:0007669"/>
    <property type="project" value="UniProtKB-UniPathway"/>
</dbReference>
<comment type="similarity">
    <text evidence="4">Belongs to the NAD(P)-dependent epimerase/dehydratase family. HldD subfamily.</text>
</comment>
<comment type="pathway">
    <text evidence="4">Nucleotide-sugar biosynthesis; ADP-L-glycero-beta-D-manno-heptose biosynthesis; ADP-L-glycero-beta-D-manno-heptose from D-glycero-beta-D-manno-heptose 7-phosphate: step 4/4.</text>
</comment>
<dbReference type="EMBL" id="SDHZ01000002">
    <property type="protein sequence ID" value="RXK83933.1"/>
    <property type="molecule type" value="Genomic_DNA"/>
</dbReference>
<name>A0A4Q1D7J9_9BACT</name>
<dbReference type="NCBIfam" id="TIGR02197">
    <property type="entry name" value="heptose_epim"/>
    <property type="match status" value="1"/>
</dbReference>
<feature type="binding site" evidence="4">
    <location>
        <begin position="73"/>
        <end position="77"/>
    </location>
    <ligand>
        <name>NADP(+)</name>
        <dbReference type="ChEBI" id="CHEBI:58349"/>
    </ligand>
</feature>